<protein>
    <submittedName>
        <fullName evidence="8">APC1</fullName>
    </submittedName>
</protein>
<dbReference type="GO" id="GO:0005680">
    <property type="term" value="C:anaphase-promoting complex"/>
    <property type="evidence" value="ECO:0007669"/>
    <property type="project" value="InterPro"/>
</dbReference>
<dbReference type="InterPro" id="IPR024990">
    <property type="entry name" value="Apc1"/>
</dbReference>
<dbReference type="Proteomes" id="UP000694255">
    <property type="component" value="Unassembled WGS sequence"/>
</dbReference>
<keyword evidence="4" id="KW-0131">Cell cycle</keyword>
<dbReference type="PANTHER" id="PTHR12827">
    <property type="entry name" value="MEIOTIC CHECKPOINT REGULATOR TSG24 FAMILY MEMBER"/>
    <property type="match status" value="1"/>
</dbReference>
<feature type="domain" description="Anaphase-promoting complex subunit 1 middle" evidence="6">
    <location>
        <begin position="680"/>
        <end position="733"/>
    </location>
</feature>
<accession>A0A8J5QGM0</accession>
<feature type="domain" description="Anaphase-promoting complex subunit 1 N-terminal" evidence="5">
    <location>
        <begin position="30"/>
        <end position="132"/>
    </location>
</feature>
<proteinExistence type="predicted"/>
<dbReference type="GeneID" id="73469021"/>
<sequence>MSSKTNDLLTFPIINLQNKIKYPNPFDINESYTIKLFNKNRQLLIATRKVVILQGSQISKILTYDEDIVTATYTHFIHNTTAVPSEVLAVCLKRSTHIYYPDGRSYIVSLPFILNNALPFESGLVLERDHKQPIISNNGTLLQSQLNSAPILTLVDPIDDFRIVSTNSTLVISQNEQLMTFPRKDVHKNASLCTTFNSSDGSINVYHVRTPSRNVVRFGNQSQKVQKRKYGSMANATVTNTNTNTGNSVSSARILEDEVGFGDVGAGPGGQQHSISFSNMEKKRTSTLLSDISSIGRMASDFPDTSKYNISSNTQDFSGYKKDMILSKIDSIGNKLSREKIRVFNIYFEDQEGILVVNRNTKECRVFVHKQSINRLLVAYKAECLDCIPLVSDTFEGIVVMLTTEKKLSLVNPFLDMASAKHDGEDVESILCSCEEKLAIQTKSGKTKLIHLVLQPSSNLVLTCLKCFQYLSGSKINQTIWMLWRAAYSLDHHRDEWNSFVIALLSLIYPFYKCSVECGVQNEITMLLPQAKYLQESSNINYSLSDLVPHIVGSLHLLREEFRLDSTKKNSLHKLNILLAQLTTWMGWPDVWTQYYGINPSTIDSTTKFLSALIAPNPPNLLESLTSLFDSKIVGYVTFSQLVSETDSVDALITPRTHQILKLFEVLVLSDNRYYGPNTIVELMCEFGIRECDLETYPLGISVPLKEALSIAQENPAFQWTENALELVGREDLIMLLSNNRKNRNGYGDRSEEGGGGVGGVGGGAAGVHSIESLLSNVFEKDESFSPWDGQSEADRIGITKLIFDFDRRYFEITTLLHQTKTQTASLDVGENITEYDLVLLQRELAVIVALRTLTIPLGRAPLFYAGRKPLLTEKFPIPKFNLNTLIQPTMTNIIFSEDSISQNFTEWCYFHNGVSSGLSISQQAKGISGSWIIFNKPPELNPQHAGFLLGLGLNGHLKKLEEWHIYNYLGPKHPLTSVGLLIGMAASIRGSMDNKLTKVLSVHAVALLPQGANDLNVPIMVQTAGLIGIGLLYLETQHRRMSEILLSQISPAGLYQNNNDITEQQQQQHQIHEGYKLAAGISLGFVNLGKGDDLRGLNDTHVVDRLVGLAVSMKDFQPSQELDKSASGAIVALGFMYIKTENEDIANKLKIPDTEQLLDYIRPDMLLLRCLAKNLIMWQEIGCSKKWVESEIPFAILEKFGKRDLNVLDSDQLVYFNLLGGACMSIAVKYASSHDLIARDTIIYYLDKMMGLACLTANNYDQKIAYNSAINTQNLLALCCSVVMAGSGDLEVFRRLRILYNDTGKGKGYGNYMAINSALGFLFLGGGQYAFNNSNFAIACLVVSLYPIFPNDKSDYEVHLQALRHFWALAVSPRCLVIRDVKTQKPCKVPVTITMKDNTVKEVLSPCLLPNIDDILTIETGSSDYFRIKIDFELNSEYLQQFKKSLTLYVSKRKNYQLLNPNIGSLLQNESKGLQIDNKEMEINSDIGKILNCQLFNQIDSFERKMLYYETSDLTKGSNPSDGGLSIFSIIDNKLELMKMASVPESREDLWNLRLLFSYADRRLLQNELNYVSIQFIEKLKQKLYNLE</sequence>
<evidence type="ECO:0000259" key="7">
    <source>
        <dbReference type="Pfam" id="PF21282"/>
    </source>
</evidence>
<evidence type="ECO:0000256" key="1">
    <source>
        <dbReference type="ARBA" id="ARBA00022618"/>
    </source>
</evidence>
<dbReference type="RefSeq" id="XP_049264483.1">
    <property type="nucleotide sequence ID" value="XM_049405948.1"/>
</dbReference>
<evidence type="ECO:0000259" key="6">
    <source>
        <dbReference type="Pfam" id="PF20518"/>
    </source>
</evidence>
<dbReference type="GO" id="GO:0031145">
    <property type="term" value="P:anaphase-promoting complex-dependent catabolic process"/>
    <property type="evidence" value="ECO:0007669"/>
    <property type="project" value="TreeGrafter"/>
</dbReference>
<evidence type="ECO:0000256" key="4">
    <source>
        <dbReference type="ARBA" id="ARBA00023306"/>
    </source>
</evidence>
<dbReference type="PANTHER" id="PTHR12827:SF3">
    <property type="entry name" value="ANAPHASE-PROMOTING COMPLEX SUBUNIT 1"/>
    <property type="match status" value="1"/>
</dbReference>
<dbReference type="GO" id="GO:0070979">
    <property type="term" value="P:protein K11-linked ubiquitination"/>
    <property type="evidence" value="ECO:0007669"/>
    <property type="project" value="TreeGrafter"/>
</dbReference>
<keyword evidence="3" id="KW-0498">Mitosis</keyword>
<dbReference type="OrthoDB" id="26401at2759"/>
<organism evidence="8 9">
    <name type="scientific">[Candida] subhashii</name>
    <dbReference type="NCBI Taxonomy" id="561895"/>
    <lineage>
        <taxon>Eukaryota</taxon>
        <taxon>Fungi</taxon>
        <taxon>Dikarya</taxon>
        <taxon>Ascomycota</taxon>
        <taxon>Saccharomycotina</taxon>
        <taxon>Pichiomycetes</taxon>
        <taxon>Debaryomycetaceae</taxon>
        <taxon>Spathaspora</taxon>
    </lineage>
</organism>
<comment type="caution">
    <text evidence="8">The sequence shown here is derived from an EMBL/GenBank/DDBJ whole genome shotgun (WGS) entry which is preliminary data.</text>
</comment>
<evidence type="ECO:0000259" key="5">
    <source>
        <dbReference type="Pfam" id="PF12859"/>
    </source>
</evidence>
<evidence type="ECO:0000313" key="8">
    <source>
        <dbReference type="EMBL" id="KAG7664251.1"/>
    </source>
</evidence>
<evidence type="ECO:0000313" key="9">
    <source>
        <dbReference type="Proteomes" id="UP000694255"/>
    </source>
</evidence>
<dbReference type="FunFam" id="1.25.10.10:FF:000435">
    <property type="entry name" value="Ubiquitin ligase subunit"/>
    <property type="match status" value="1"/>
</dbReference>
<dbReference type="GO" id="GO:0007091">
    <property type="term" value="P:metaphase/anaphase transition of mitotic cell cycle"/>
    <property type="evidence" value="ECO:0007669"/>
    <property type="project" value="TreeGrafter"/>
</dbReference>
<keyword evidence="1" id="KW-0132">Cell division</keyword>
<dbReference type="InterPro" id="IPR046794">
    <property type="entry name" value="Apc1_MidN"/>
</dbReference>
<name>A0A8J5QGM0_9ASCO</name>
<keyword evidence="2" id="KW-0677">Repeat</keyword>
<dbReference type="GO" id="GO:0060090">
    <property type="term" value="F:molecular adaptor activity"/>
    <property type="evidence" value="ECO:0007669"/>
    <property type="project" value="TreeGrafter"/>
</dbReference>
<dbReference type="Pfam" id="PF21282">
    <property type="entry name" value="APC1_3rd"/>
    <property type="match status" value="1"/>
</dbReference>
<feature type="domain" description="Anaphase-promoting complex subunit 1 beta-sandwich" evidence="7">
    <location>
        <begin position="1375"/>
        <end position="1454"/>
    </location>
</feature>
<evidence type="ECO:0000256" key="3">
    <source>
        <dbReference type="ARBA" id="ARBA00022776"/>
    </source>
</evidence>
<gene>
    <name evidence="8" type="ORF">J8A68_002220</name>
</gene>
<dbReference type="InterPro" id="IPR048971">
    <property type="entry name" value="Apc1_3rd"/>
</dbReference>
<dbReference type="Pfam" id="PF12859">
    <property type="entry name" value="ANAPC1"/>
    <property type="match status" value="1"/>
</dbReference>
<dbReference type="GO" id="GO:0051301">
    <property type="term" value="P:cell division"/>
    <property type="evidence" value="ECO:0007669"/>
    <property type="project" value="UniProtKB-KW"/>
</dbReference>
<dbReference type="Pfam" id="PF20518">
    <property type="entry name" value="Apc1_MidN"/>
    <property type="match status" value="1"/>
</dbReference>
<reference evidence="8 9" key="1">
    <citation type="journal article" date="2021" name="DNA Res.">
        <title>Genome analysis of Candida subhashii reveals its hybrid nature and dual mitochondrial genome conformations.</title>
        <authorList>
            <person name="Mixao V."/>
            <person name="Hegedusova E."/>
            <person name="Saus E."/>
            <person name="Pryszcz L.P."/>
            <person name="Cillingova A."/>
            <person name="Nosek J."/>
            <person name="Gabaldon T."/>
        </authorList>
    </citation>
    <scope>NUCLEOTIDE SEQUENCE [LARGE SCALE GENOMIC DNA]</scope>
    <source>
        <strain evidence="8 9">CBS 10753</strain>
    </source>
</reference>
<dbReference type="InterPro" id="IPR049255">
    <property type="entry name" value="Apc1_N"/>
</dbReference>
<dbReference type="EMBL" id="JAGSYN010000101">
    <property type="protein sequence ID" value="KAG7664251.1"/>
    <property type="molecule type" value="Genomic_DNA"/>
</dbReference>
<evidence type="ECO:0000256" key="2">
    <source>
        <dbReference type="ARBA" id="ARBA00022737"/>
    </source>
</evidence>
<keyword evidence="9" id="KW-1185">Reference proteome</keyword>